<accession>A0A2K9BJ62</accession>
<feature type="transmembrane region" description="Helical" evidence="1">
    <location>
        <begin position="12"/>
        <end position="34"/>
    </location>
</feature>
<dbReference type="RefSeq" id="WP_027048442.1">
    <property type="nucleotide sequence ID" value="NZ_CP025257.1"/>
</dbReference>
<proteinExistence type="predicted"/>
<dbReference type="AlphaFoldDB" id="A0A2K9BJ62"/>
<dbReference type="EMBL" id="CP025257">
    <property type="protein sequence ID" value="AUF83336.1"/>
    <property type="molecule type" value="Genomic_DNA"/>
</dbReference>
<reference evidence="2 3" key="1">
    <citation type="submission" date="2017-12" db="EMBL/GenBank/DDBJ databases">
        <title>Mesoplasma syrphidae YJS, Complete Genome.</title>
        <authorList>
            <person name="Knight T.F."/>
            <person name="Citino T."/>
            <person name="Rubinstein R."/>
            <person name="Neuschaefer Z."/>
        </authorList>
    </citation>
    <scope>NUCLEOTIDE SEQUENCE [LARGE SCALE GENOMIC DNA]</scope>
    <source>
        <strain evidence="2 3">YJS</strain>
    </source>
</reference>
<dbReference type="OrthoDB" id="9937313at2"/>
<evidence type="ECO:0000313" key="3">
    <source>
        <dbReference type="Proteomes" id="UP000233419"/>
    </source>
</evidence>
<evidence type="ECO:0000256" key="1">
    <source>
        <dbReference type="SAM" id="Phobius"/>
    </source>
</evidence>
<keyword evidence="1" id="KW-1133">Transmembrane helix</keyword>
<feature type="transmembrane region" description="Helical" evidence="1">
    <location>
        <begin position="129"/>
        <end position="154"/>
    </location>
</feature>
<protein>
    <submittedName>
        <fullName evidence="2">Uncharacterized protein</fullName>
    </submittedName>
</protein>
<dbReference type="Proteomes" id="UP000233419">
    <property type="component" value="Chromosome"/>
</dbReference>
<dbReference type="KEGG" id="msyr:CXP39_00740"/>
<feature type="transmembrane region" description="Helical" evidence="1">
    <location>
        <begin position="40"/>
        <end position="68"/>
    </location>
</feature>
<gene>
    <name evidence="2" type="ORF">CXP39_00740</name>
</gene>
<keyword evidence="1" id="KW-0472">Membrane</keyword>
<feature type="transmembrane region" description="Helical" evidence="1">
    <location>
        <begin position="88"/>
        <end position="109"/>
    </location>
</feature>
<organism evidence="2 3">
    <name type="scientific">Mesoplasma syrphidae</name>
    <dbReference type="NCBI Taxonomy" id="225999"/>
    <lineage>
        <taxon>Bacteria</taxon>
        <taxon>Bacillati</taxon>
        <taxon>Mycoplasmatota</taxon>
        <taxon>Mollicutes</taxon>
        <taxon>Entomoplasmatales</taxon>
        <taxon>Entomoplasmataceae</taxon>
        <taxon>Mesoplasma</taxon>
    </lineage>
</organism>
<sequence length="241" mass="27143">MKNQKSNTINCWSKIFLITLFLYFCSLTSIGKIVVATPTIFLAVNLAFIAVSFIYSNVILLGLCKLLLRYKKTKMVNSNFELPSSSLIALSLWTVTIFFQFAILIGIGTTSLTSEQFFKFGNSDVTNMFIAQAVFVAITFISFIVISIVTYILAKTYDFMLTESNTSLFDISNFIVYFVTKVAVRVREKRNQKVAQKVIKINGKSQFSKMFNMNVELKVNAKQAFALKQAKKGTTPPQLSL</sequence>
<evidence type="ECO:0000313" key="2">
    <source>
        <dbReference type="EMBL" id="AUF83336.1"/>
    </source>
</evidence>
<name>A0A2K9BJ62_9MOLU</name>
<keyword evidence="3" id="KW-1185">Reference proteome</keyword>
<keyword evidence="1" id="KW-0812">Transmembrane</keyword>